<name>A0A5C3MXG3_9AGAM</name>
<feature type="region of interest" description="Disordered" evidence="1">
    <location>
        <begin position="1"/>
        <end position="27"/>
    </location>
</feature>
<evidence type="ECO:0000313" key="2">
    <source>
        <dbReference type="EMBL" id="TFK48856.1"/>
    </source>
</evidence>
<reference evidence="2 3" key="1">
    <citation type="journal article" date="2019" name="Nat. Ecol. Evol.">
        <title>Megaphylogeny resolves global patterns of mushroom evolution.</title>
        <authorList>
            <person name="Varga T."/>
            <person name="Krizsan K."/>
            <person name="Foldi C."/>
            <person name="Dima B."/>
            <person name="Sanchez-Garcia M."/>
            <person name="Sanchez-Ramirez S."/>
            <person name="Szollosi G.J."/>
            <person name="Szarkandi J.G."/>
            <person name="Papp V."/>
            <person name="Albert L."/>
            <person name="Andreopoulos W."/>
            <person name="Angelini C."/>
            <person name="Antonin V."/>
            <person name="Barry K.W."/>
            <person name="Bougher N.L."/>
            <person name="Buchanan P."/>
            <person name="Buyck B."/>
            <person name="Bense V."/>
            <person name="Catcheside P."/>
            <person name="Chovatia M."/>
            <person name="Cooper J."/>
            <person name="Damon W."/>
            <person name="Desjardin D."/>
            <person name="Finy P."/>
            <person name="Geml J."/>
            <person name="Haridas S."/>
            <person name="Hughes K."/>
            <person name="Justo A."/>
            <person name="Karasinski D."/>
            <person name="Kautmanova I."/>
            <person name="Kiss B."/>
            <person name="Kocsube S."/>
            <person name="Kotiranta H."/>
            <person name="LaButti K.M."/>
            <person name="Lechner B.E."/>
            <person name="Liimatainen K."/>
            <person name="Lipzen A."/>
            <person name="Lukacs Z."/>
            <person name="Mihaltcheva S."/>
            <person name="Morgado L.N."/>
            <person name="Niskanen T."/>
            <person name="Noordeloos M.E."/>
            <person name="Ohm R.A."/>
            <person name="Ortiz-Santana B."/>
            <person name="Ovrebo C."/>
            <person name="Racz N."/>
            <person name="Riley R."/>
            <person name="Savchenko A."/>
            <person name="Shiryaev A."/>
            <person name="Soop K."/>
            <person name="Spirin V."/>
            <person name="Szebenyi C."/>
            <person name="Tomsovsky M."/>
            <person name="Tulloss R.E."/>
            <person name="Uehling J."/>
            <person name="Grigoriev I.V."/>
            <person name="Vagvolgyi C."/>
            <person name="Papp T."/>
            <person name="Martin F.M."/>
            <person name="Miettinen O."/>
            <person name="Hibbett D.S."/>
            <person name="Nagy L.G."/>
        </authorList>
    </citation>
    <scope>NUCLEOTIDE SEQUENCE [LARGE SCALE GENOMIC DNA]</scope>
    <source>
        <strain evidence="2 3">OMC1185</strain>
    </source>
</reference>
<dbReference type="OrthoDB" id="2686862at2759"/>
<keyword evidence="3" id="KW-1185">Reference proteome</keyword>
<dbReference type="AlphaFoldDB" id="A0A5C3MXG3"/>
<evidence type="ECO:0000256" key="1">
    <source>
        <dbReference type="SAM" id="MobiDB-lite"/>
    </source>
</evidence>
<dbReference type="Proteomes" id="UP000305948">
    <property type="component" value="Unassembled WGS sequence"/>
</dbReference>
<protein>
    <submittedName>
        <fullName evidence="2">Uncharacterized protein</fullName>
    </submittedName>
</protein>
<sequence length="535" mass="59773">MDLLGSSTTDEDSALEGPTSDSSSSTSQLNNGDVLFTHFDFVTGTKVSNRLAYVFGILESCLYGSGPEGGVYERVYLSFIEDGDFDIIWLMWREGDEERLADMIPLHRWERVPHFAIQALRTRLASVLNTGPSHPDQPTADDTVYRRYAIAWKICNSRAMHEAWRLCGVHCRFDWDLGRLIKVWYEGLHEPGSPPRSPAHDLWKDRMRAEGHDCYIGLASNAPRAMALWVGMMSWMEGGSDIHPICLDPTHCAASASVLQQPVCSHGVAMYDSAHPTVDCRGVCHPQTVLILIHAPGFDIDIYNQDELESPLKAIGYGAWFRLEEFLASRVPTGTPNLRLLPWRNTYPIAAQDSLAVAICNYYYPGSLLEQYNHLRETGGNNGPAHCDIATSIGVLLAHMLGLDCSIDKWRDEIESLRSIFAELPDLDGPSSLRVEDWIRRNIIANDHTCHESIDRYSLQLWVSARLFIAAQAHDPLEFLGFEVDHPDDQSDCRACGVLKCLSHDGLLVAGGCFSKGAHAWDDILELCVKQSFIL</sequence>
<dbReference type="EMBL" id="ML213518">
    <property type="protein sequence ID" value="TFK48856.1"/>
    <property type="molecule type" value="Genomic_DNA"/>
</dbReference>
<organism evidence="2 3">
    <name type="scientific">Heliocybe sulcata</name>
    <dbReference type="NCBI Taxonomy" id="5364"/>
    <lineage>
        <taxon>Eukaryota</taxon>
        <taxon>Fungi</taxon>
        <taxon>Dikarya</taxon>
        <taxon>Basidiomycota</taxon>
        <taxon>Agaricomycotina</taxon>
        <taxon>Agaricomycetes</taxon>
        <taxon>Gloeophyllales</taxon>
        <taxon>Gloeophyllaceae</taxon>
        <taxon>Heliocybe</taxon>
    </lineage>
</organism>
<accession>A0A5C3MXG3</accession>
<gene>
    <name evidence="2" type="ORF">OE88DRAFT_514482</name>
</gene>
<proteinExistence type="predicted"/>
<evidence type="ECO:0000313" key="3">
    <source>
        <dbReference type="Proteomes" id="UP000305948"/>
    </source>
</evidence>